<keyword evidence="6" id="KW-1133">Transmembrane helix</keyword>
<protein>
    <submittedName>
        <fullName evidence="11">Uncharacterized protein</fullName>
    </submittedName>
</protein>
<evidence type="ECO:0000256" key="1">
    <source>
        <dbReference type="ARBA" id="ARBA00004374"/>
    </source>
</evidence>
<evidence type="ECO:0000256" key="8">
    <source>
        <dbReference type="ARBA" id="ARBA00023136"/>
    </source>
</evidence>
<evidence type="ECO:0000256" key="3">
    <source>
        <dbReference type="ARBA" id="ARBA00022692"/>
    </source>
</evidence>
<evidence type="ECO:0000256" key="2">
    <source>
        <dbReference type="ARBA" id="ARBA00006375"/>
    </source>
</evidence>
<dbReference type="PANTHER" id="PTHR10780:SF20">
    <property type="entry name" value="MITOCHONDRIAL CARRIER HOMOLOG 2"/>
    <property type="match status" value="1"/>
</dbReference>
<keyword evidence="8 9" id="KW-0472">Membrane</keyword>
<dbReference type="PANTHER" id="PTHR10780">
    <property type="entry name" value="MITOCHONDRIAL CARRIER HOMOLOG"/>
    <property type="match status" value="1"/>
</dbReference>
<feature type="non-terminal residue" evidence="11">
    <location>
        <position position="139"/>
    </location>
</feature>
<name>A0A484GZY3_SOUCH</name>
<evidence type="ECO:0000313" key="11">
    <source>
        <dbReference type="EMBL" id="TEA40746.1"/>
    </source>
</evidence>
<sequence length="139" mass="15321">RGLFTGLAPGPCSEVLGTVVHGKVLQHYQECDKAEESGSGNVQKEVSSSFDQVIKEATREMMAHSAATLITHPFHMITLRAMVQFIGRESEYCGFYDSIATIYQEASILGFFTGLFPHLVGDVISLWLCNSPAYIIRAF</sequence>
<accession>A0A484GZY3</accession>
<reference evidence="11 12" key="1">
    <citation type="journal article" date="2018" name="Genomics">
        <title>Molecular footprints of inshore aquatic adaptation in Indo-Pacific humpback dolphin (Sousa chinensis).</title>
        <authorList>
            <person name="Ming Y."/>
            <person name="Jian J."/>
            <person name="Yu F."/>
            <person name="Yu X."/>
            <person name="Wang J."/>
            <person name="Liu W."/>
        </authorList>
    </citation>
    <scope>NUCLEOTIDE SEQUENCE [LARGE SCALE GENOMIC DNA]</scope>
    <source>
        <strain evidence="11">MY-2018</strain>
        <tissue evidence="11">Skin</tissue>
    </source>
</reference>
<dbReference type="AlphaFoldDB" id="A0A484GZY3"/>
<dbReference type="GO" id="GO:0005741">
    <property type="term" value="C:mitochondrial outer membrane"/>
    <property type="evidence" value="ECO:0007669"/>
    <property type="project" value="UniProtKB-SubCell"/>
</dbReference>
<dbReference type="GO" id="GO:0043065">
    <property type="term" value="P:positive regulation of apoptotic process"/>
    <property type="evidence" value="ECO:0007669"/>
    <property type="project" value="TreeGrafter"/>
</dbReference>
<evidence type="ECO:0000256" key="4">
    <source>
        <dbReference type="ARBA" id="ARBA00022737"/>
    </source>
</evidence>
<feature type="non-terminal residue" evidence="11">
    <location>
        <position position="1"/>
    </location>
</feature>
<dbReference type="PROSITE" id="PS50920">
    <property type="entry name" value="SOLCAR"/>
    <property type="match status" value="1"/>
</dbReference>
<evidence type="ECO:0000313" key="12">
    <source>
        <dbReference type="Proteomes" id="UP000295264"/>
    </source>
</evidence>
<dbReference type="SUPFAM" id="SSF103506">
    <property type="entry name" value="Mitochondrial carrier"/>
    <property type="match status" value="1"/>
</dbReference>
<keyword evidence="10" id="KW-0813">Transport</keyword>
<keyword evidence="3 9" id="KW-0812">Transmembrane</keyword>
<feature type="repeat" description="Solcar" evidence="9">
    <location>
        <begin position="51"/>
        <end position="139"/>
    </location>
</feature>
<keyword evidence="12" id="KW-1185">Reference proteome</keyword>
<dbReference type="Gene3D" id="1.50.40.10">
    <property type="entry name" value="Mitochondrial carrier domain"/>
    <property type="match status" value="1"/>
</dbReference>
<proteinExistence type="inferred from homology"/>
<dbReference type="Pfam" id="PF00153">
    <property type="entry name" value="Mito_carr"/>
    <property type="match status" value="1"/>
</dbReference>
<keyword evidence="5" id="KW-1000">Mitochondrion outer membrane</keyword>
<comment type="subcellular location">
    <subcellularLocation>
        <location evidence="1">Mitochondrion outer membrane</location>
        <topology evidence="1">Multi-pass membrane protein</topology>
    </subcellularLocation>
</comment>
<evidence type="ECO:0000256" key="9">
    <source>
        <dbReference type="PROSITE-ProRule" id="PRU00282"/>
    </source>
</evidence>
<organism evidence="11 12">
    <name type="scientific">Sousa chinensis</name>
    <name type="common">Indo-pacific humpbacked dolphin</name>
    <name type="synonym">Steno chinensis</name>
    <dbReference type="NCBI Taxonomy" id="103600"/>
    <lineage>
        <taxon>Eukaryota</taxon>
        <taxon>Metazoa</taxon>
        <taxon>Chordata</taxon>
        <taxon>Craniata</taxon>
        <taxon>Vertebrata</taxon>
        <taxon>Euteleostomi</taxon>
        <taxon>Mammalia</taxon>
        <taxon>Eutheria</taxon>
        <taxon>Laurasiatheria</taxon>
        <taxon>Artiodactyla</taxon>
        <taxon>Whippomorpha</taxon>
        <taxon>Cetacea</taxon>
        <taxon>Odontoceti</taxon>
        <taxon>Delphinidae</taxon>
        <taxon>Sousa</taxon>
    </lineage>
</organism>
<dbReference type="InterPro" id="IPR018108">
    <property type="entry name" value="MCP_transmembrane"/>
</dbReference>
<comment type="similarity">
    <text evidence="2 10">Belongs to the mitochondrial carrier (TC 2.A.29) family.</text>
</comment>
<dbReference type="InterPro" id="IPR023395">
    <property type="entry name" value="MCP_dom_sf"/>
</dbReference>
<evidence type="ECO:0000256" key="6">
    <source>
        <dbReference type="ARBA" id="ARBA00022989"/>
    </source>
</evidence>
<evidence type="ECO:0000256" key="10">
    <source>
        <dbReference type="RuleBase" id="RU000488"/>
    </source>
</evidence>
<comment type="caution">
    <text evidence="11">The sequence shown here is derived from an EMBL/GenBank/DDBJ whole genome shotgun (WGS) entry which is preliminary data.</text>
</comment>
<evidence type="ECO:0000256" key="5">
    <source>
        <dbReference type="ARBA" id="ARBA00022787"/>
    </source>
</evidence>
<gene>
    <name evidence="11" type="ORF">DBR06_SOUSAS1310042</name>
</gene>
<dbReference type="Proteomes" id="UP000295264">
    <property type="component" value="Unassembled WGS sequence"/>
</dbReference>
<dbReference type="EMBL" id="QWLN02002294">
    <property type="protein sequence ID" value="TEA40746.1"/>
    <property type="molecule type" value="Genomic_DNA"/>
</dbReference>
<keyword evidence="4" id="KW-0677">Repeat</keyword>
<evidence type="ECO:0000256" key="7">
    <source>
        <dbReference type="ARBA" id="ARBA00023128"/>
    </source>
</evidence>
<keyword evidence="7" id="KW-0496">Mitochondrion</keyword>